<reference evidence="1 2" key="1">
    <citation type="submission" date="2016-02" db="EMBL/GenBank/DDBJ databases">
        <authorList>
            <consortium name="Pathogen Informatics"/>
        </authorList>
    </citation>
    <scope>NUCLEOTIDE SEQUENCE [LARGE SCALE GENOMIC DNA]</scope>
    <source>
        <strain evidence="1 2">LSS23</strain>
    </source>
</reference>
<organism evidence="1 2">
    <name type="scientific">Streptococcus suis</name>
    <dbReference type="NCBI Taxonomy" id="1307"/>
    <lineage>
        <taxon>Bacteria</taxon>
        <taxon>Bacillati</taxon>
        <taxon>Bacillota</taxon>
        <taxon>Bacilli</taxon>
        <taxon>Lactobacillales</taxon>
        <taxon>Streptococcaceae</taxon>
        <taxon>Streptococcus</taxon>
    </lineage>
</organism>
<dbReference type="EMBL" id="FIFW01000008">
    <property type="protein sequence ID" value="CYU49981.1"/>
    <property type="molecule type" value="Genomic_DNA"/>
</dbReference>
<dbReference type="Proteomes" id="UP000073434">
    <property type="component" value="Unassembled WGS sequence"/>
</dbReference>
<sequence>MLWISDLSDRLKRILNRKSSNIRALDKGDDTILNFLVYQNGDDSNIMDYDPKFNDILVQEKGLCFKTYYENWENRTFESLLEVEGALELELIFEGEVLSECFGFRNIGVWSSVTKTADYNFRYSSIGVIPEYRGKGVCSCLLLKSIIVVLESVRNNSVEFSLINTVKIEIDDKFSIYNSILTEFIPEERMQYRVFEVENREKDLNQMRELYSQKLEKLYFNLS</sequence>
<dbReference type="RefSeq" id="WP_024380455.1">
    <property type="nucleotide sequence ID" value="NZ_CEEW01000076.1"/>
</dbReference>
<dbReference type="AlphaFoldDB" id="A0A123SS84"/>
<evidence type="ECO:0000313" key="2">
    <source>
        <dbReference type="Proteomes" id="UP000073434"/>
    </source>
</evidence>
<proteinExistence type="predicted"/>
<gene>
    <name evidence="1" type="ORF">ERS132385_01009</name>
</gene>
<accession>A0A123SS84</accession>
<name>A0A123SS84_STRSU</name>
<protein>
    <submittedName>
        <fullName evidence="1">Uncharacterized protein</fullName>
    </submittedName>
</protein>
<evidence type="ECO:0000313" key="1">
    <source>
        <dbReference type="EMBL" id="CYU49981.1"/>
    </source>
</evidence>